<feature type="domain" description="Cysteine-rich CPCC" evidence="1">
    <location>
        <begin position="4"/>
        <end position="54"/>
    </location>
</feature>
<dbReference type="EMBL" id="JBHUEM010000054">
    <property type="protein sequence ID" value="MFD1739217.1"/>
    <property type="molecule type" value="Genomic_DNA"/>
</dbReference>
<keyword evidence="3" id="KW-1185">Reference proteome</keyword>
<evidence type="ECO:0000259" key="1">
    <source>
        <dbReference type="Pfam" id="PF14206"/>
    </source>
</evidence>
<proteinExistence type="predicted"/>
<accession>A0ABW4LVL8</accession>
<name>A0ABW4LVL8_9BACI</name>
<sequence>MYYICFWVDDEVQFDDPDFESGVNIPSLRHAQENFINNSPSKERCKEFGRKPNEMNEGV</sequence>
<protein>
    <submittedName>
        <fullName evidence="2">CPCC family cysteine-rich protein</fullName>
    </submittedName>
</protein>
<dbReference type="RefSeq" id="WP_377930645.1">
    <property type="nucleotide sequence ID" value="NZ_JBHUEM010000054.1"/>
</dbReference>
<evidence type="ECO:0000313" key="2">
    <source>
        <dbReference type="EMBL" id="MFD1739217.1"/>
    </source>
</evidence>
<organism evidence="2 3">
    <name type="scientific">Bacillus salitolerans</name>
    <dbReference type="NCBI Taxonomy" id="1437434"/>
    <lineage>
        <taxon>Bacteria</taxon>
        <taxon>Bacillati</taxon>
        <taxon>Bacillota</taxon>
        <taxon>Bacilli</taxon>
        <taxon>Bacillales</taxon>
        <taxon>Bacillaceae</taxon>
        <taxon>Bacillus</taxon>
    </lineage>
</organism>
<dbReference type="Pfam" id="PF14206">
    <property type="entry name" value="Cys_rich_CPCC"/>
    <property type="match status" value="1"/>
</dbReference>
<dbReference type="InterPro" id="IPR025983">
    <property type="entry name" value="Cys_rich_CPCC"/>
</dbReference>
<comment type="caution">
    <text evidence="2">The sequence shown here is derived from an EMBL/GenBank/DDBJ whole genome shotgun (WGS) entry which is preliminary data.</text>
</comment>
<dbReference type="Proteomes" id="UP001597214">
    <property type="component" value="Unassembled WGS sequence"/>
</dbReference>
<reference evidence="3" key="1">
    <citation type="journal article" date="2019" name="Int. J. Syst. Evol. Microbiol.">
        <title>The Global Catalogue of Microorganisms (GCM) 10K type strain sequencing project: providing services to taxonomists for standard genome sequencing and annotation.</title>
        <authorList>
            <consortium name="The Broad Institute Genomics Platform"/>
            <consortium name="The Broad Institute Genome Sequencing Center for Infectious Disease"/>
            <person name="Wu L."/>
            <person name="Ma J."/>
        </authorList>
    </citation>
    <scope>NUCLEOTIDE SEQUENCE [LARGE SCALE GENOMIC DNA]</scope>
    <source>
        <strain evidence="3">CCUG 49339</strain>
    </source>
</reference>
<evidence type="ECO:0000313" key="3">
    <source>
        <dbReference type="Proteomes" id="UP001597214"/>
    </source>
</evidence>
<gene>
    <name evidence="2" type="ORF">ACFSCX_22305</name>
</gene>